<dbReference type="PANTHER" id="PTHR28090:SF1">
    <property type="entry name" value="PROTEIN ROT1"/>
    <property type="match status" value="1"/>
</dbReference>
<keyword evidence="5" id="KW-0812">Transmembrane</keyword>
<dbReference type="InterPro" id="IPR019623">
    <property type="entry name" value="Rot1"/>
</dbReference>
<evidence type="ECO:0000256" key="4">
    <source>
        <dbReference type="ARBA" id="ARBA00017291"/>
    </source>
</evidence>
<keyword evidence="7" id="KW-0256">Endoplasmic reticulum</keyword>
<evidence type="ECO:0000313" key="12">
    <source>
        <dbReference type="Proteomes" id="UP000011777"/>
    </source>
</evidence>
<dbReference type="PANTHER" id="PTHR28090">
    <property type="entry name" value="PROTEIN ROT1"/>
    <property type="match status" value="1"/>
</dbReference>
<evidence type="ECO:0000256" key="7">
    <source>
        <dbReference type="ARBA" id="ARBA00022824"/>
    </source>
</evidence>
<feature type="signal peptide" evidence="10">
    <location>
        <begin position="1"/>
        <end position="15"/>
    </location>
</feature>
<evidence type="ECO:0000256" key="10">
    <source>
        <dbReference type="SAM" id="SignalP"/>
    </source>
</evidence>
<dbReference type="Proteomes" id="UP000011777">
    <property type="component" value="Unassembled WGS sequence"/>
</dbReference>
<organism evidence="11 12">
    <name type="scientific">Candida maltosa (strain Xu316)</name>
    <name type="common">Yeast</name>
    <dbReference type="NCBI Taxonomy" id="1245528"/>
    <lineage>
        <taxon>Eukaryota</taxon>
        <taxon>Fungi</taxon>
        <taxon>Dikarya</taxon>
        <taxon>Ascomycota</taxon>
        <taxon>Saccharomycotina</taxon>
        <taxon>Pichiomycetes</taxon>
        <taxon>Debaryomycetaceae</taxon>
        <taxon>Candida/Lodderomyces clade</taxon>
        <taxon>Candida</taxon>
    </lineage>
</organism>
<name>M3J8G1_CANMX</name>
<evidence type="ECO:0000256" key="6">
    <source>
        <dbReference type="ARBA" id="ARBA00022729"/>
    </source>
</evidence>
<sequence length="158" mass="17928">MFFLLLCIFSTFIHAIQPPIEGTWQSQSGKVITGSQFFDPKKELLIEPTLPGISYTFTANGHWESAQYIITANNKNHSCPQAVLLWQHGRYVFKKGKLILRPIEYDGRQLISDPCLDNGISEYKGLSYGEEETADVVNAAEFDDVADRPCDFEKETIY</sequence>
<evidence type="ECO:0000256" key="9">
    <source>
        <dbReference type="ARBA" id="ARBA00023136"/>
    </source>
</evidence>
<dbReference type="HOGENOM" id="CLU_1669155_0_0_1"/>
<evidence type="ECO:0000256" key="2">
    <source>
        <dbReference type="ARBA" id="ARBA00007149"/>
    </source>
</evidence>
<evidence type="ECO:0000313" key="11">
    <source>
        <dbReference type="EMBL" id="EMG48393.1"/>
    </source>
</evidence>
<dbReference type="GO" id="GO:0051082">
    <property type="term" value="F:unfolded protein binding"/>
    <property type="evidence" value="ECO:0007669"/>
    <property type="project" value="TreeGrafter"/>
</dbReference>
<dbReference type="GO" id="GO:0007118">
    <property type="term" value="P:budding cell apical bud growth"/>
    <property type="evidence" value="ECO:0007669"/>
    <property type="project" value="TreeGrafter"/>
</dbReference>
<dbReference type="Pfam" id="PF10681">
    <property type="entry name" value="Rot1"/>
    <property type="match status" value="1"/>
</dbReference>
<dbReference type="GO" id="GO:0006458">
    <property type="term" value="P:'de novo' protein folding"/>
    <property type="evidence" value="ECO:0007669"/>
    <property type="project" value="InterPro"/>
</dbReference>
<feature type="chain" id="PRO_5013379725" description="Protein ROT1" evidence="10">
    <location>
        <begin position="16"/>
        <end position="158"/>
    </location>
</feature>
<proteinExistence type="inferred from homology"/>
<comment type="caution">
    <text evidence="11">The sequence shown here is derived from an EMBL/GenBank/DDBJ whole genome shotgun (WGS) entry which is preliminary data.</text>
</comment>
<keyword evidence="12" id="KW-1185">Reference proteome</keyword>
<dbReference type="GO" id="GO:0005789">
    <property type="term" value="C:endoplasmic reticulum membrane"/>
    <property type="evidence" value="ECO:0007669"/>
    <property type="project" value="UniProtKB-SubCell"/>
</dbReference>
<evidence type="ECO:0000256" key="3">
    <source>
        <dbReference type="ARBA" id="ARBA00016195"/>
    </source>
</evidence>
<comment type="similarity">
    <text evidence="2">Belongs to the ROT1 family.</text>
</comment>
<evidence type="ECO:0000256" key="1">
    <source>
        <dbReference type="ARBA" id="ARBA00004115"/>
    </source>
</evidence>
<dbReference type="STRING" id="1245528.M3J8G1"/>
<comment type="subcellular location">
    <subcellularLocation>
        <location evidence="1">Endoplasmic reticulum membrane</location>
        <topology evidence="1">Single-pass type I membrane protein</topology>
    </subcellularLocation>
</comment>
<dbReference type="eggNOG" id="ENOG502QQTG">
    <property type="taxonomic scope" value="Eukaryota"/>
</dbReference>
<protein>
    <recommendedName>
        <fullName evidence="4">Protein ROT1</fullName>
    </recommendedName>
    <alternativeName>
        <fullName evidence="3">Protein rot1</fullName>
    </alternativeName>
</protein>
<keyword evidence="8" id="KW-1133">Transmembrane helix</keyword>
<reference evidence="11 12" key="1">
    <citation type="submission" date="2013-02" db="EMBL/GenBank/DDBJ databases">
        <title>Genome sequence of Candida maltosa Xu316, a potential industrial strain for xylitol and ethanol production.</title>
        <authorList>
            <person name="Yu J."/>
            <person name="Wang Q."/>
            <person name="Geng X."/>
            <person name="Bao W."/>
            <person name="He P."/>
            <person name="Cai J."/>
        </authorList>
    </citation>
    <scope>NUCLEOTIDE SEQUENCE [LARGE SCALE GENOMIC DNA]</scope>
    <source>
        <strain evidence="12">Xu316</strain>
    </source>
</reference>
<keyword evidence="9" id="KW-0472">Membrane</keyword>
<evidence type="ECO:0000256" key="8">
    <source>
        <dbReference type="ARBA" id="ARBA00022989"/>
    </source>
</evidence>
<evidence type="ECO:0000256" key="5">
    <source>
        <dbReference type="ARBA" id="ARBA00022692"/>
    </source>
</evidence>
<keyword evidence="6 10" id="KW-0732">Signal</keyword>
<gene>
    <name evidence="11" type="ORF">G210_1046</name>
</gene>
<accession>M3J8G1</accession>
<dbReference type="AlphaFoldDB" id="M3J8G1"/>
<dbReference type="EMBL" id="AOGT01001131">
    <property type="protein sequence ID" value="EMG48393.1"/>
    <property type="molecule type" value="Genomic_DNA"/>
</dbReference>
<dbReference type="OrthoDB" id="5327821at2759"/>